<protein>
    <submittedName>
        <fullName evidence="5">Uncharacterized protein</fullName>
    </submittedName>
</protein>
<proteinExistence type="predicted"/>
<accession>A0A836FMK5</accession>
<sequence length="331" mass="36603">MSTKSAKEPPLPQDLKAQLDALTAARWDDLDGDGADAAAHLSQLRLDWKALGNACYSIGCFLAAIRCYSKLLELPGGDTAQIRSNRSAAYLQSPMLAGPSLALKDAEKAVELEPQWFKAHLRVGDAHRKRGYFAEADAAYRKALAVHPECAAAHAGLRALHVESDSLPAASATYPRGLQEHARYHDTSQPERTLSPKTAVHAVATAPAEEKEPLLMQEQLARRWKAEISTREDRTGCRPRQASLSQADREQGAAIKQVLLARFRAKLESSDELSATLRERREEFMLRGEGINYRDSDKLRNTYSHATNAIGLGISSDSYKEYTGRVDHRTW</sequence>
<dbReference type="PANTHER" id="PTHR22904">
    <property type="entry name" value="TPR REPEAT CONTAINING PROTEIN"/>
    <property type="match status" value="1"/>
</dbReference>
<keyword evidence="6" id="KW-1185">Reference proteome</keyword>
<dbReference type="Proteomes" id="UP000674179">
    <property type="component" value="Chromosome 36"/>
</dbReference>
<dbReference type="PROSITE" id="PS50005">
    <property type="entry name" value="TPR"/>
    <property type="match status" value="1"/>
</dbReference>
<evidence type="ECO:0000313" key="6">
    <source>
        <dbReference type="Proteomes" id="UP000674179"/>
    </source>
</evidence>
<dbReference type="SUPFAM" id="SSF48452">
    <property type="entry name" value="TPR-like"/>
    <property type="match status" value="1"/>
</dbReference>
<dbReference type="RefSeq" id="XP_067688106.1">
    <property type="nucleotide sequence ID" value="XM_067832003.1"/>
</dbReference>
<dbReference type="GO" id="GO:0051879">
    <property type="term" value="F:Hsp90 protein binding"/>
    <property type="evidence" value="ECO:0007669"/>
    <property type="project" value="TreeGrafter"/>
</dbReference>
<dbReference type="PANTHER" id="PTHR22904:SF513">
    <property type="match status" value="1"/>
</dbReference>
<dbReference type="AlphaFoldDB" id="A0A836FMK5"/>
<dbReference type="InterPro" id="IPR019734">
    <property type="entry name" value="TPR_rpt"/>
</dbReference>
<gene>
    <name evidence="5" type="ORF">CUR178_00212</name>
</gene>
<evidence type="ECO:0000256" key="3">
    <source>
        <dbReference type="PROSITE-ProRule" id="PRU00339"/>
    </source>
</evidence>
<reference evidence="5 6" key="1">
    <citation type="submission" date="2021-02" db="EMBL/GenBank/DDBJ databases">
        <title>Leishmania (Mundinia) enrietti genome sequencing and assembly.</title>
        <authorList>
            <person name="Almutairi H."/>
            <person name="Gatherer D."/>
        </authorList>
    </citation>
    <scope>NUCLEOTIDE SEQUENCE [LARGE SCALE GENOMIC DNA]</scope>
    <source>
        <strain evidence="5">CUR178</strain>
    </source>
</reference>
<keyword evidence="1" id="KW-0677">Repeat</keyword>
<feature type="repeat" description="TPR" evidence="3">
    <location>
        <begin position="117"/>
        <end position="150"/>
    </location>
</feature>
<comment type="caution">
    <text evidence="5">The sequence shown here is derived from an EMBL/GenBank/DDBJ whole genome shotgun (WGS) entry which is preliminary data.</text>
</comment>
<dbReference type="EMBL" id="JAFHKP010000036">
    <property type="protein sequence ID" value="KAG5465507.1"/>
    <property type="molecule type" value="Genomic_DNA"/>
</dbReference>
<dbReference type="GeneID" id="94167513"/>
<dbReference type="InterPro" id="IPR011990">
    <property type="entry name" value="TPR-like_helical_dom_sf"/>
</dbReference>
<evidence type="ECO:0000313" key="5">
    <source>
        <dbReference type="EMBL" id="KAG5465507.1"/>
    </source>
</evidence>
<evidence type="ECO:0000256" key="4">
    <source>
        <dbReference type="SAM" id="MobiDB-lite"/>
    </source>
</evidence>
<organism evidence="5 6">
    <name type="scientific">Leishmania enriettii</name>
    <dbReference type="NCBI Taxonomy" id="5663"/>
    <lineage>
        <taxon>Eukaryota</taxon>
        <taxon>Discoba</taxon>
        <taxon>Euglenozoa</taxon>
        <taxon>Kinetoplastea</taxon>
        <taxon>Metakinetoplastina</taxon>
        <taxon>Trypanosomatida</taxon>
        <taxon>Trypanosomatidae</taxon>
        <taxon>Leishmaniinae</taxon>
        <taxon>Leishmania</taxon>
    </lineage>
</organism>
<dbReference type="KEGG" id="lenr:94167513"/>
<dbReference type="Gene3D" id="1.25.40.10">
    <property type="entry name" value="Tetratricopeptide repeat domain"/>
    <property type="match status" value="1"/>
</dbReference>
<dbReference type="SMART" id="SM00028">
    <property type="entry name" value="TPR"/>
    <property type="match status" value="2"/>
</dbReference>
<keyword evidence="2 3" id="KW-0802">TPR repeat</keyword>
<feature type="region of interest" description="Disordered" evidence="4">
    <location>
        <begin position="230"/>
        <end position="249"/>
    </location>
</feature>
<evidence type="ECO:0000256" key="2">
    <source>
        <dbReference type="ARBA" id="ARBA00022803"/>
    </source>
</evidence>
<name>A0A836FMK5_LEIEN</name>
<dbReference type="OrthoDB" id="2423701at2759"/>
<evidence type="ECO:0000256" key="1">
    <source>
        <dbReference type="ARBA" id="ARBA00022737"/>
    </source>
</evidence>